<sequence length="814" mass="90129">MKGRLIKVGVLAAVFVIALIASSLVINRGTDDKIVDMGAPSLPRISFLVGEQEVNALCGYIRDMDLTSMRDTITPLGQNGSLSMKIEGDAQQIQNIRYEVYSLDGQETYADGKAAVPGNGEDVVLNLGSALQGALQEGVLKVVLDMEDGKNVSYYTRIILPDELVVSECLSFAQDFHAKALAQDKSAGLESYLEPGEASDNTTYQTVNIHSDITHVLWGELAPQVLGDVEWDIQETNSVYTSILARYQTVCKDENGESGVYNIREFFRVRSVQGTIYLLDYNRNMEKVFTGNDQALSQSGIILGTASENVQYEMDKDEMMVAFVQERDLWLYDTKASEFTQIFSFADQEGSDVRSRNDRHNVRITGVDSEGNVSFVVCGYMNRGAHEGETGVGVYYFDKADSLVTEKAFISSTSGPAITAETFGQIVYYAKEQDMLYALVGGTLYEINIKNDDQTILAEELEDKDYVLSEDGRMLAYRTVGEDEDGAAIEVLDLDSGEGYTVQAEDGEDIRPLGFINGDFIYGKINPSDKGQDVSGREIEPMYEVEIRNSENEEEAKYSFIDQGLYTSDILIEDNLLTLNRVEKSGDRYQTASQEYITNNTERMETKVTVEIYSADVMEKQVRLTLSEGVGDLEPKTIKADFAADGRTLTLMLGENSGGMKFYVYGMGGFAGMYDRAGDAVQEAERISGVVVSSDQHYVWEKGNRNLSYSTETPVFVKEGDETSLEACERYMQSYEAHQIDLTGCTLEQILYVIGKGRPVTALISSDHAVMLTGYTTTDITYIDPDMGQEYTVGISTMEDMTEAGGDVFIGYIR</sequence>
<evidence type="ECO:0000313" key="2">
    <source>
        <dbReference type="EMBL" id="HJA06686.1"/>
    </source>
</evidence>
<organism evidence="2 3">
    <name type="scientific">Candidatus Mediterraneibacter pullicola</name>
    <dbReference type="NCBI Taxonomy" id="2838682"/>
    <lineage>
        <taxon>Bacteria</taxon>
        <taxon>Bacillati</taxon>
        <taxon>Bacillota</taxon>
        <taxon>Clostridia</taxon>
        <taxon>Lachnospirales</taxon>
        <taxon>Lachnospiraceae</taxon>
        <taxon>Mediterraneibacter</taxon>
    </lineage>
</organism>
<reference evidence="2" key="2">
    <citation type="submission" date="2021-04" db="EMBL/GenBank/DDBJ databases">
        <authorList>
            <person name="Gilroy R."/>
        </authorList>
    </citation>
    <scope>NUCLEOTIDE SEQUENCE</scope>
    <source>
        <strain evidence="2">ChiSjej2B20-11307</strain>
    </source>
</reference>
<dbReference type="InterPro" id="IPR039564">
    <property type="entry name" value="Peptidase_C39-like"/>
</dbReference>
<dbReference type="AlphaFoldDB" id="A0A9D2HAK9"/>
<evidence type="ECO:0000259" key="1">
    <source>
        <dbReference type="Pfam" id="PF13529"/>
    </source>
</evidence>
<dbReference type="SUPFAM" id="SSF82171">
    <property type="entry name" value="DPP6 N-terminal domain-like"/>
    <property type="match status" value="1"/>
</dbReference>
<dbReference type="Pfam" id="PF13529">
    <property type="entry name" value="Peptidase_C39_2"/>
    <property type="match status" value="1"/>
</dbReference>
<feature type="domain" description="Peptidase C39-like" evidence="1">
    <location>
        <begin position="717"/>
        <end position="785"/>
    </location>
</feature>
<accession>A0A9D2HAK9</accession>
<dbReference type="Proteomes" id="UP000824223">
    <property type="component" value="Unassembled WGS sequence"/>
</dbReference>
<gene>
    <name evidence="2" type="ORF">H9798_05995</name>
</gene>
<dbReference type="EMBL" id="DXAK01000030">
    <property type="protein sequence ID" value="HJA06686.1"/>
    <property type="molecule type" value="Genomic_DNA"/>
</dbReference>
<evidence type="ECO:0000313" key="3">
    <source>
        <dbReference type="Proteomes" id="UP000824223"/>
    </source>
</evidence>
<reference evidence="2" key="1">
    <citation type="journal article" date="2021" name="PeerJ">
        <title>Extensive microbial diversity within the chicken gut microbiome revealed by metagenomics and culture.</title>
        <authorList>
            <person name="Gilroy R."/>
            <person name="Ravi A."/>
            <person name="Getino M."/>
            <person name="Pursley I."/>
            <person name="Horton D.L."/>
            <person name="Alikhan N.F."/>
            <person name="Baker D."/>
            <person name="Gharbi K."/>
            <person name="Hall N."/>
            <person name="Watson M."/>
            <person name="Adriaenssens E.M."/>
            <person name="Foster-Nyarko E."/>
            <person name="Jarju S."/>
            <person name="Secka A."/>
            <person name="Antonio M."/>
            <person name="Oren A."/>
            <person name="Chaudhuri R.R."/>
            <person name="La Ragione R."/>
            <person name="Hildebrand F."/>
            <person name="Pallen M.J."/>
        </authorList>
    </citation>
    <scope>NUCLEOTIDE SEQUENCE</scope>
    <source>
        <strain evidence="2">ChiSjej2B20-11307</strain>
    </source>
</reference>
<dbReference type="Gene3D" id="3.90.70.10">
    <property type="entry name" value="Cysteine proteinases"/>
    <property type="match status" value="1"/>
</dbReference>
<proteinExistence type="predicted"/>
<protein>
    <recommendedName>
        <fullName evidence="1">Peptidase C39-like domain-containing protein</fullName>
    </recommendedName>
</protein>
<comment type="caution">
    <text evidence="2">The sequence shown here is derived from an EMBL/GenBank/DDBJ whole genome shotgun (WGS) entry which is preliminary data.</text>
</comment>
<name>A0A9D2HAK9_9FIRM</name>